<feature type="domain" description="WSC" evidence="2">
    <location>
        <begin position="32"/>
        <end position="126"/>
    </location>
</feature>
<feature type="signal peptide" evidence="1">
    <location>
        <begin position="1"/>
        <end position="27"/>
    </location>
</feature>
<gene>
    <name evidence="3" type="ORF">BOX15_Mlig025466g2</name>
    <name evidence="4" type="ORF">BOX15_Mlig025466g3</name>
</gene>
<keyword evidence="1" id="KW-0732">Signal</keyword>
<protein>
    <recommendedName>
        <fullName evidence="2">WSC domain-containing protein</fullName>
    </recommendedName>
</protein>
<dbReference type="AlphaFoldDB" id="A0A267FYY2"/>
<evidence type="ECO:0000313" key="4">
    <source>
        <dbReference type="EMBL" id="PAA78981.1"/>
    </source>
</evidence>
<dbReference type="Proteomes" id="UP000215902">
    <property type="component" value="Unassembled WGS sequence"/>
</dbReference>
<comment type="caution">
    <text evidence="4">The sequence shown here is derived from an EMBL/GenBank/DDBJ whole genome shotgun (WGS) entry which is preliminary data.</text>
</comment>
<sequence length="126" mass="13918">MRTLQQASVAIACWLLSWAFLATLAQGCKTSGADLPGCYTIESTNQYANGAKIFPVTNLTSENCRKLCLKSSIVSRQVLLKQKLCFCGYKVKSAGYTNEERCHLHCEGDKRERCGSASFVSAYPYD</sequence>
<dbReference type="InterPro" id="IPR002889">
    <property type="entry name" value="WSC_carb-bd"/>
</dbReference>
<evidence type="ECO:0000313" key="3">
    <source>
        <dbReference type="EMBL" id="PAA62805.1"/>
    </source>
</evidence>
<name>A0A267FYY2_9PLAT</name>
<keyword evidence="5" id="KW-1185">Reference proteome</keyword>
<organism evidence="4 5">
    <name type="scientific">Macrostomum lignano</name>
    <dbReference type="NCBI Taxonomy" id="282301"/>
    <lineage>
        <taxon>Eukaryota</taxon>
        <taxon>Metazoa</taxon>
        <taxon>Spiralia</taxon>
        <taxon>Lophotrochozoa</taxon>
        <taxon>Platyhelminthes</taxon>
        <taxon>Rhabditophora</taxon>
        <taxon>Macrostomorpha</taxon>
        <taxon>Macrostomida</taxon>
        <taxon>Macrostomidae</taxon>
        <taxon>Macrostomum</taxon>
    </lineage>
</organism>
<accession>A0A267FYY2</accession>
<evidence type="ECO:0000256" key="1">
    <source>
        <dbReference type="SAM" id="SignalP"/>
    </source>
</evidence>
<dbReference type="Pfam" id="PF01822">
    <property type="entry name" value="WSC"/>
    <property type="match status" value="1"/>
</dbReference>
<dbReference type="PROSITE" id="PS51257">
    <property type="entry name" value="PROKAR_LIPOPROTEIN"/>
    <property type="match status" value="1"/>
</dbReference>
<reference evidence="4 5" key="1">
    <citation type="submission" date="2017-06" db="EMBL/GenBank/DDBJ databases">
        <title>A platform for efficient transgenesis in Macrostomum lignano, a flatworm model organism for stem cell research.</title>
        <authorList>
            <person name="Berezikov E."/>
        </authorList>
    </citation>
    <scope>NUCLEOTIDE SEQUENCE [LARGE SCALE GENOMIC DNA]</scope>
    <source>
        <strain evidence="4">DV1</strain>
        <tissue evidence="4">Whole organism</tissue>
    </source>
</reference>
<evidence type="ECO:0000259" key="2">
    <source>
        <dbReference type="PROSITE" id="PS51212"/>
    </source>
</evidence>
<proteinExistence type="predicted"/>
<dbReference type="EMBL" id="NIVC01000658">
    <property type="protein sequence ID" value="PAA78981.1"/>
    <property type="molecule type" value="Genomic_DNA"/>
</dbReference>
<evidence type="ECO:0000313" key="5">
    <source>
        <dbReference type="Proteomes" id="UP000215902"/>
    </source>
</evidence>
<feature type="chain" id="PRO_5011916161" description="WSC domain-containing protein" evidence="1">
    <location>
        <begin position="28"/>
        <end position="126"/>
    </location>
</feature>
<dbReference type="EMBL" id="NIVC01001898">
    <property type="protein sequence ID" value="PAA62805.1"/>
    <property type="molecule type" value="Genomic_DNA"/>
</dbReference>
<dbReference type="PROSITE" id="PS51212">
    <property type="entry name" value="WSC"/>
    <property type="match status" value="1"/>
</dbReference>